<keyword evidence="1" id="KW-0812">Transmembrane</keyword>
<evidence type="ECO:0000313" key="2">
    <source>
        <dbReference type="EMBL" id="SNY47232.1"/>
    </source>
</evidence>
<dbReference type="Proteomes" id="UP000219612">
    <property type="component" value="Unassembled WGS sequence"/>
</dbReference>
<dbReference type="EMBL" id="OBDY01000008">
    <property type="protein sequence ID" value="SNY47232.1"/>
    <property type="molecule type" value="Genomic_DNA"/>
</dbReference>
<dbReference type="AlphaFoldDB" id="A0A285IGZ9"/>
<name>A0A285IGZ9_9ACTN</name>
<feature type="transmembrane region" description="Helical" evidence="1">
    <location>
        <begin position="23"/>
        <end position="42"/>
    </location>
</feature>
<keyword evidence="1" id="KW-0472">Membrane</keyword>
<keyword evidence="1" id="KW-1133">Transmembrane helix</keyword>
<proteinExistence type="predicted"/>
<evidence type="ECO:0000256" key="1">
    <source>
        <dbReference type="SAM" id="Phobius"/>
    </source>
</evidence>
<sequence>MLTLLTGLAGGMAVNLLTDDTGHRGFAVVAGLVAAVTVSAWLRKVYRIAAAALFVVPFIYLLTVWLLSDVLMFLTGSRAAALETLLLVVLVGSGGARAELTVLGWTRPASLALAVAGGPPREPTVGAAEKCRSPSV</sequence>
<organism evidence="2 3">
    <name type="scientific">Paractinoplanes atraurantiacus</name>
    <dbReference type="NCBI Taxonomy" id="1036182"/>
    <lineage>
        <taxon>Bacteria</taxon>
        <taxon>Bacillati</taxon>
        <taxon>Actinomycetota</taxon>
        <taxon>Actinomycetes</taxon>
        <taxon>Micromonosporales</taxon>
        <taxon>Micromonosporaceae</taxon>
        <taxon>Paractinoplanes</taxon>
    </lineage>
</organism>
<reference evidence="2 3" key="1">
    <citation type="submission" date="2017-09" db="EMBL/GenBank/DDBJ databases">
        <authorList>
            <person name="Ehlers B."/>
            <person name="Leendertz F.H."/>
        </authorList>
    </citation>
    <scope>NUCLEOTIDE SEQUENCE [LARGE SCALE GENOMIC DNA]</scope>
    <source>
        <strain evidence="2 3">CGMCC 4.6857</strain>
    </source>
</reference>
<keyword evidence="3" id="KW-1185">Reference proteome</keyword>
<accession>A0A285IGZ9</accession>
<protein>
    <submittedName>
        <fullName evidence="2">Uncharacterized protein</fullName>
    </submittedName>
</protein>
<gene>
    <name evidence="2" type="ORF">SAMN05421748_10892</name>
</gene>
<feature type="transmembrane region" description="Helical" evidence="1">
    <location>
        <begin position="49"/>
        <end position="67"/>
    </location>
</feature>
<evidence type="ECO:0000313" key="3">
    <source>
        <dbReference type="Proteomes" id="UP000219612"/>
    </source>
</evidence>